<feature type="transmembrane region" description="Helical" evidence="7">
    <location>
        <begin position="411"/>
        <end position="435"/>
    </location>
</feature>
<dbReference type="InterPro" id="IPR020846">
    <property type="entry name" value="MFS_dom"/>
</dbReference>
<feature type="transmembrane region" description="Helical" evidence="7">
    <location>
        <begin position="203"/>
        <end position="221"/>
    </location>
</feature>
<comment type="subcellular location">
    <subcellularLocation>
        <location evidence="1">Membrane</location>
        <topology evidence="1">Multi-pass membrane protein</topology>
    </subcellularLocation>
</comment>
<keyword evidence="2" id="KW-0813">Transport</keyword>
<feature type="transmembrane region" description="Helical" evidence="7">
    <location>
        <begin position="264"/>
        <end position="285"/>
    </location>
</feature>
<name>A0A0F7SLG8_PHARH</name>
<feature type="domain" description="Major facilitator superfamily (MFS) profile" evidence="8">
    <location>
        <begin position="136"/>
        <end position="597"/>
    </location>
</feature>
<dbReference type="GO" id="GO:0022857">
    <property type="term" value="F:transmembrane transporter activity"/>
    <property type="evidence" value="ECO:0007669"/>
    <property type="project" value="InterPro"/>
</dbReference>
<evidence type="ECO:0000256" key="3">
    <source>
        <dbReference type="ARBA" id="ARBA00022692"/>
    </source>
</evidence>
<accession>A0A0F7SLG8</accession>
<keyword evidence="3 7" id="KW-0812">Transmembrane</keyword>
<dbReference type="PROSITE" id="PS50850">
    <property type="entry name" value="MFS"/>
    <property type="match status" value="1"/>
</dbReference>
<evidence type="ECO:0000256" key="2">
    <source>
        <dbReference type="ARBA" id="ARBA00022448"/>
    </source>
</evidence>
<dbReference type="PANTHER" id="PTHR43791">
    <property type="entry name" value="PERMEASE-RELATED"/>
    <property type="match status" value="1"/>
</dbReference>
<sequence length="597" mass="67264">MSAPHHHSPIAEPQPVPSARSNSVTSTISAEDKKLYDDKVIDQVVLASDIPPLADRASIDGNATIGSKILIALRLKKRPAVHGLDSIATQPSVYDTAQAEFYKPRSDWENISFFDPLFRWTWREEKTAVRKIDLKIMAWVLVMFLALDIDRSNISTATADNLLDDLNLTQGDYNLGTTLARLGFLLAELPSQLISKRLGPDRWIPIQIVIFSLISGAQFFMKGRSSFLAIRFLIAAFQGGFIPDIILYLSYFYTKNELPVRLSFFWSINYVADMLVGFLAVGLLQMRGVLGYAGWRWMFLIEGLFTFVIGIASFWLMPSDPVASSVSRKWRPNGYLTKNEAKIIVNRSVRDDHAKGGMHNRQPLTLSMIKRSLFDYDLYPLYFIGLTFGIAAVPVKQYLQLSFKTLGFSTINANLLSIPNTVISIINLLAITAISELVDNRSFVSMAENLWMLPLFIALDALPSIGAWQYFAIATVLLGFPYVHAIQVSWCSRNSGSVRTRTVSASVYNMAVQLSSIIGANVYQASDKPRYHKANRWLIGILCFNLIIVYPGTYFYYGWRNASKNKIWDAMTSEEKSEYLATTTDEGNKRLDFQFSR</sequence>
<dbReference type="GO" id="GO:0016020">
    <property type="term" value="C:membrane"/>
    <property type="evidence" value="ECO:0007669"/>
    <property type="project" value="UniProtKB-SubCell"/>
</dbReference>
<feature type="region of interest" description="Disordered" evidence="6">
    <location>
        <begin position="1"/>
        <end position="24"/>
    </location>
</feature>
<dbReference type="EMBL" id="LN483124">
    <property type="protein sequence ID" value="CED82286.1"/>
    <property type="molecule type" value="Genomic_DNA"/>
</dbReference>
<dbReference type="AlphaFoldDB" id="A0A0F7SLG8"/>
<dbReference type="SUPFAM" id="SSF103473">
    <property type="entry name" value="MFS general substrate transporter"/>
    <property type="match status" value="1"/>
</dbReference>
<feature type="transmembrane region" description="Helical" evidence="7">
    <location>
        <begin position="228"/>
        <end position="252"/>
    </location>
</feature>
<dbReference type="Pfam" id="PF07690">
    <property type="entry name" value="MFS_1"/>
    <property type="match status" value="1"/>
</dbReference>
<dbReference type="FunFam" id="1.20.1250.20:FF:000106">
    <property type="entry name" value="MFS transporter, putative"/>
    <property type="match status" value="1"/>
</dbReference>
<evidence type="ECO:0000256" key="4">
    <source>
        <dbReference type="ARBA" id="ARBA00022989"/>
    </source>
</evidence>
<organism evidence="9">
    <name type="scientific">Phaffia rhodozyma</name>
    <name type="common">Yeast</name>
    <name type="synonym">Xanthophyllomyces dendrorhous</name>
    <dbReference type="NCBI Taxonomy" id="264483"/>
    <lineage>
        <taxon>Eukaryota</taxon>
        <taxon>Fungi</taxon>
        <taxon>Dikarya</taxon>
        <taxon>Basidiomycota</taxon>
        <taxon>Agaricomycotina</taxon>
        <taxon>Tremellomycetes</taxon>
        <taxon>Cystofilobasidiales</taxon>
        <taxon>Mrakiaceae</taxon>
        <taxon>Phaffia</taxon>
    </lineage>
</organism>
<dbReference type="InterPro" id="IPR036259">
    <property type="entry name" value="MFS_trans_sf"/>
</dbReference>
<keyword evidence="4 7" id="KW-1133">Transmembrane helix</keyword>
<dbReference type="InterPro" id="IPR011701">
    <property type="entry name" value="MFS"/>
</dbReference>
<keyword evidence="5 7" id="KW-0472">Membrane</keyword>
<evidence type="ECO:0000256" key="1">
    <source>
        <dbReference type="ARBA" id="ARBA00004141"/>
    </source>
</evidence>
<reference evidence="9" key="1">
    <citation type="submission" date="2014-08" db="EMBL/GenBank/DDBJ databases">
        <authorList>
            <person name="Sharma Rahul"/>
            <person name="Thines Marco"/>
        </authorList>
    </citation>
    <scope>NUCLEOTIDE SEQUENCE</scope>
</reference>
<dbReference type="Gene3D" id="1.20.1250.20">
    <property type="entry name" value="MFS general substrate transporter like domains"/>
    <property type="match status" value="1"/>
</dbReference>
<evidence type="ECO:0000256" key="5">
    <source>
        <dbReference type="ARBA" id="ARBA00023136"/>
    </source>
</evidence>
<evidence type="ECO:0000313" key="9">
    <source>
        <dbReference type="EMBL" id="CED82286.1"/>
    </source>
</evidence>
<feature type="transmembrane region" description="Helical" evidence="7">
    <location>
        <begin position="455"/>
        <end position="483"/>
    </location>
</feature>
<feature type="transmembrane region" description="Helical" evidence="7">
    <location>
        <begin position="297"/>
        <end position="317"/>
    </location>
</feature>
<feature type="transmembrane region" description="Helical" evidence="7">
    <location>
        <begin position="503"/>
        <end position="525"/>
    </location>
</feature>
<feature type="transmembrane region" description="Helical" evidence="7">
    <location>
        <begin position="379"/>
        <end position="399"/>
    </location>
</feature>
<evidence type="ECO:0000259" key="8">
    <source>
        <dbReference type="PROSITE" id="PS50850"/>
    </source>
</evidence>
<feature type="transmembrane region" description="Helical" evidence="7">
    <location>
        <begin position="537"/>
        <end position="557"/>
    </location>
</feature>
<proteinExistence type="predicted"/>
<dbReference type="PANTHER" id="PTHR43791:SF65">
    <property type="entry name" value="MAJOR FACILITATOR SUPERFAMILY (MFS) PROFILE DOMAIN-CONTAINING PROTEIN-RELATED"/>
    <property type="match status" value="1"/>
</dbReference>
<protein>
    <submittedName>
        <fullName evidence="9">Permease of the major facilitator superfamily</fullName>
    </submittedName>
</protein>
<evidence type="ECO:0000256" key="6">
    <source>
        <dbReference type="SAM" id="MobiDB-lite"/>
    </source>
</evidence>
<evidence type="ECO:0000256" key="7">
    <source>
        <dbReference type="SAM" id="Phobius"/>
    </source>
</evidence>